<dbReference type="GeneID" id="98172810"/>
<dbReference type="EMBL" id="BAAFSV010000001">
    <property type="protein sequence ID" value="GAB1311855.1"/>
    <property type="molecule type" value="Genomic_DNA"/>
</dbReference>
<protein>
    <submittedName>
        <fullName evidence="2">Uncharacterized protein</fullName>
    </submittedName>
</protein>
<organism evidence="2 3">
    <name type="scientific">Madurella fahalii</name>
    <dbReference type="NCBI Taxonomy" id="1157608"/>
    <lineage>
        <taxon>Eukaryota</taxon>
        <taxon>Fungi</taxon>
        <taxon>Dikarya</taxon>
        <taxon>Ascomycota</taxon>
        <taxon>Pezizomycotina</taxon>
        <taxon>Sordariomycetes</taxon>
        <taxon>Sordariomycetidae</taxon>
        <taxon>Sordariales</taxon>
        <taxon>Sordariales incertae sedis</taxon>
        <taxon>Madurella</taxon>
    </lineage>
</organism>
<accession>A0ABQ0G270</accession>
<evidence type="ECO:0000313" key="3">
    <source>
        <dbReference type="Proteomes" id="UP001628179"/>
    </source>
</evidence>
<dbReference type="Proteomes" id="UP001628179">
    <property type="component" value="Unassembled WGS sequence"/>
</dbReference>
<name>A0ABQ0G270_9PEZI</name>
<feature type="compositionally biased region" description="Polar residues" evidence="1">
    <location>
        <begin position="78"/>
        <end position="87"/>
    </location>
</feature>
<reference evidence="2 3" key="1">
    <citation type="submission" date="2024-09" db="EMBL/GenBank/DDBJ databases">
        <title>Itraconazole resistance in Madurella fahalii resulting from another homologue of gene encoding cytochrome P450 14-alpha sterol demethylase (CYP51).</title>
        <authorList>
            <person name="Yoshioka I."/>
            <person name="Fahal A.H."/>
            <person name="Kaneko S."/>
            <person name="Yaguchi T."/>
        </authorList>
    </citation>
    <scope>NUCLEOTIDE SEQUENCE [LARGE SCALE GENOMIC DNA]</scope>
    <source>
        <strain evidence="2 3">IFM 68171</strain>
    </source>
</reference>
<comment type="caution">
    <text evidence="2">The sequence shown here is derived from an EMBL/GenBank/DDBJ whole genome shotgun (WGS) entry which is preliminary data.</text>
</comment>
<keyword evidence="3" id="KW-1185">Reference proteome</keyword>
<evidence type="ECO:0000256" key="1">
    <source>
        <dbReference type="SAM" id="MobiDB-lite"/>
    </source>
</evidence>
<evidence type="ECO:0000313" key="2">
    <source>
        <dbReference type="EMBL" id="GAB1311855.1"/>
    </source>
</evidence>
<gene>
    <name evidence="2" type="ORF">MFIFM68171_02065</name>
</gene>
<proteinExistence type="predicted"/>
<dbReference type="RefSeq" id="XP_070913588.1">
    <property type="nucleotide sequence ID" value="XM_071057487.1"/>
</dbReference>
<feature type="region of interest" description="Disordered" evidence="1">
    <location>
        <begin position="72"/>
        <end position="94"/>
    </location>
</feature>
<sequence length="94" mass="10680">MPADSTSSWTTVRDFLQNGDSRATSCFRRTQWDQLCLIASDANRHLECVALDQVTCGLNNVVRLLEFLRQESLGSPGPHQNYNISPSRQRRARD</sequence>